<keyword evidence="2" id="KW-0472">Membrane</keyword>
<feature type="region of interest" description="Disordered" evidence="1">
    <location>
        <begin position="1"/>
        <end position="22"/>
    </location>
</feature>
<protein>
    <submittedName>
        <fullName evidence="3">Flp pilus assembly protein TadG</fullName>
    </submittedName>
</protein>
<comment type="caution">
    <text evidence="3">The sequence shown here is derived from an EMBL/GenBank/DDBJ whole genome shotgun (WGS) entry which is preliminary data.</text>
</comment>
<keyword evidence="2" id="KW-1133">Transmembrane helix</keyword>
<proteinExistence type="predicted"/>
<evidence type="ECO:0000313" key="4">
    <source>
        <dbReference type="Proteomes" id="UP000625033"/>
    </source>
</evidence>
<evidence type="ECO:0000313" key="3">
    <source>
        <dbReference type="EMBL" id="MBG6083685.1"/>
    </source>
</evidence>
<accession>A0A931DBH6</accession>
<organism evidence="3 4">
    <name type="scientific">Zhihengliuella flava</name>
    <dbReference type="NCBI Taxonomy" id="1285193"/>
    <lineage>
        <taxon>Bacteria</taxon>
        <taxon>Bacillati</taxon>
        <taxon>Actinomycetota</taxon>
        <taxon>Actinomycetes</taxon>
        <taxon>Micrococcales</taxon>
        <taxon>Micrococcaceae</taxon>
        <taxon>Zhihengliuella</taxon>
    </lineage>
</organism>
<keyword evidence="2" id="KW-0812">Transmembrane</keyword>
<reference evidence="3" key="1">
    <citation type="submission" date="2020-11" db="EMBL/GenBank/DDBJ databases">
        <title>Sequencing the genomes of 1000 actinobacteria strains.</title>
        <authorList>
            <person name="Klenk H.-P."/>
        </authorList>
    </citation>
    <scope>NUCLEOTIDE SEQUENCE</scope>
    <source>
        <strain evidence="3">DSM 26152</strain>
    </source>
</reference>
<feature type="transmembrane region" description="Helical" evidence="2">
    <location>
        <begin position="30"/>
        <end position="50"/>
    </location>
</feature>
<name>A0A931DBH6_9MICC</name>
<feature type="compositionally biased region" description="Basic and acidic residues" evidence="1">
    <location>
        <begin position="10"/>
        <end position="22"/>
    </location>
</feature>
<dbReference type="EMBL" id="JADOTZ010000001">
    <property type="protein sequence ID" value="MBG6083685.1"/>
    <property type="molecule type" value="Genomic_DNA"/>
</dbReference>
<evidence type="ECO:0000256" key="1">
    <source>
        <dbReference type="SAM" id="MobiDB-lite"/>
    </source>
</evidence>
<evidence type="ECO:0000256" key="2">
    <source>
        <dbReference type="SAM" id="Phobius"/>
    </source>
</evidence>
<keyword evidence="4" id="KW-1185">Reference proteome</keyword>
<gene>
    <name evidence="3" type="ORF">IW252_000452</name>
</gene>
<sequence length="156" mass="16771">MTRNTGSQDAQRDEHRPGPWGWWKDDAGSAMVEFTMLGVLLLVPLVYLILTASQIQAASYAAVGAADHAAHAFVQAASEEEAQEWAHDAAQRAAENMGVSGQRVDFSYTCHPTCMDRDAVVTVTITVDLDLPLTPPGVDMRVGTIDAQATRIFGGI</sequence>
<dbReference type="RefSeq" id="WP_196835100.1">
    <property type="nucleotide sequence ID" value="NZ_JADOTZ010000001.1"/>
</dbReference>
<dbReference type="AlphaFoldDB" id="A0A931DBH6"/>
<dbReference type="Proteomes" id="UP000625033">
    <property type="component" value="Unassembled WGS sequence"/>
</dbReference>